<gene>
    <name evidence="2" type="ORF">MOTC310_31725</name>
</gene>
<proteinExistence type="predicted"/>
<protein>
    <submittedName>
        <fullName evidence="2">Uncharacterized protein</fullName>
    </submittedName>
</protein>
<name>A0ABU7TZW0_9HYPH</name>
<dbReference type="EMBL" id="MLCA01000017">
    <property type="protein sequence ID" value="MEE7494734.1"/>
    <property type="molecule type" value="Genomic_DNA"/>
</dbReference>
<evidence type="ECO:0000313" key="3">
    <source>
        <dbReference type="Proteomes" id="UP001355206"/>
    </source>
</evidence>
<dbReference type="Proteomes" id="UP001355206">
    <property type="component" value="Unassembled WGS sequence"/>
</dbReference>
<reference evidence="2 3" key="1">
    <citation type="journal article" date="2012" name="Genet. Mol. Biol.">
        <title>Analysis of 16S rRNA and mxaF genes revealing insights into Methylobacterium niche-specific plant association.</title>
        <authorList>
            <person name="Dourado M.N."/>
            <person name="Andreote F.D."/>
            <person name="Dini-Andreote F."/>
            <person name="Conti R."/>
            <person name="Araujo J.M."/>
            <person name="Araujo W.L."/>
        </authorList>
    </citation>
    <scope>NUCLEOTIDE SEQUENCE [LARGE SCALE GENOMIC DNA]</scope>
    <source>
        <strain evidence="2 3">TC3-10</strain>
    </source>
</reference>
<keyword evidence="3" id="KW-1185">Reference proteome</keyword>
<evidence type="ECO:0000313" key="2">
    <source>
        <dbReference type="EMBL" id="MEE7494734.1"/>
    </source>
</evidence>
<feature type="region of interest" description="Disordered" evidence="1">
    <location>
        <begin position="1"/>
        <end position="33"/>
    </location>
</feature>
<accession>A0ABU7TZW0</accession>
<organism evidence="2 3">
    <name type="scientific">Methylobacterium oryzae</name>
    <dbReference type="NCBI Taxonomy" id="334852"/>
    <lineage>
        <taxon>Bacteria</taxon>
        <taxon>Pseudomonadati</taxon>
        <taxon>Pseudomonadota</taxon>
        <taxon>Alphaproteobacteria</taxon>
        <taxon>Hyphomicrobiales</taxon>
        <taxon>Methylobacteriaceae</taxon>
        <taxon>Methylobacterium</taxon>
    </lineage>
</organism>
<sequence length="125" mass="13630">MRTRQQGSGATGANGYTSSVRSRGRSPPDAPTRAEHLAALALWRRALALGAGTRVAGRDGSPPGPMLDLLLRACRGRLQRHLFLPRRLDDRYLCRIVSMKERDLLRRAAEEAPPAPSAAPIAPKR</sequence>
<evidence type="ECO:0000256" key="1">
    <source>
        <dbReference type="SAM" id="MobiDB-lite"/>
    </source>
</evidence>
<comment type="caution">
    <text evidence="2">The sequence shown here is derived from an EMBL/GenBank/DDBJ whole genome shotgun (WGS) entry which is preliminary data.</text>
</comment>